<feature type="transmembrane region" description="Helical" evidence="2">
    <location>
        <begin position="381"/>
        <end position="406"/>
    </location>
</feature>
<dbReference type="OrthoDB" id="5411141at2759"/>
<evidence type="ECO:0000256" key="2">
    <source>
        <dbReference type="SAM" id="Phobius"/>
    </source>
</evidence>
<feature type="region of interest" description="Disordered" evidence="1">
    <location>
        <begin position="692"/>
        <end position="711"/>
    </location>
</feature>
<keyword evidence="2" id="KW-1133">Transmembrane helix</keyword>
<dbReference type="KEGG" id="mbe:MBM_01158"/>
<dbReference type="HOGENOM" id="CLU_367252_0_0_1"/>
<keyword evidence="2" id="KW-0472">Membrane</keyword>
<evidence type="ECO:0000313" key="3">
    <source>
        <dbReference type="EMBL" id="EKD20476.1"/>
    </source>
</evidence>
<dbReference type="AlphaFoldDB" id="K1X5R8"/>
<dbReference type="Proteomes" id="UP000006753">
    <property type="component" value="Unassembled WGS sequence"/>
</dbReference>
<proteinExistence type="predicted"/>
<sequence length="759" mass="81310">MSSARHGFEILVGQQRQTLKRQCPIIPDTKHQDQDNTATMQCILTTSTLLVLADDRPQASVAAVNGSGSFRGGAPQSQVTNRILSLAAGGRCNAARAQPEMAKMLHIRSRNPSTGTNQLDCWPASAWEVMSTAMAPLDQIQQGPLGVLQQRRDSPTRSHFKILNVRGDDNYGGKQRVDINGNMVPQPLAIPGTGVDGKKFPLLATPAATSSVIATRTMYAPAIAASPIGTVEPTTIVVTSTAPPITSTIWMTTSIPFTSSTATNSTISSSSPSSSTQPGYMAAAAASITAPSTTFSPSSTTIPISVLPAWTARPQLGRPRKGLDEPDQDRPASTPHILMTATSTVVTSATVAVASATMSALPGQDDSPRQQERPGTLSSSATHWLIALAAIGAFVTFSALVIFLCLKMKGRRFYFGVSTKHRKFGKGGPRGWYGWRKENDGYMDYPPQYYAGYSADEKSSPTQRQVEAYYSTSGSPYPMPNPGSAATPLGRNSQPLEPFQPGLVDNSNPFVNPQYPQTSSPIEQAAPTFATQDFYGVGGQNNINQGQEPSSAYSNSLSSSAAGGNLFSDYSNTGSNMMLSRQPGSQNTLTTSGAYDPSQREINRISYLSSLSSGFGDGLIMPEPTVNAGGSRQTYRQSRDPETAAARLSWGTSVPEAPALKGDRDTMYTTTSQDSAPRFRTVNSWVAQQTDHVDRQQQSGRKIPPMPPIPHPIRTNVGVRHNRMLSEDTAFRYHPGSRVLSDQGSRVPSSILDTKTFLN</sequence>
<feature type="compositionally biased region" description="Basic and acidic residues" evidence="1">
    <location>
        <begin position="321"/>
        <end position="330"/>
    </location>
</feature>
<feature type="region of interest" description="Disordered" evidence="1">
    <location>
        <begin position="315"/>
        <end position="334"/>
    </location>
</feature>
<dbReference type="OMA" id="THIIGQY"/>
<protein>
    <submittedName>
        <fullName evidence="3">Uncharacterized protein</fullName>
    </submittedName>
</protein>
<dbReference type="EMBL" id="JH921429">
    <property type="protein sequence ID" value="EKD20476.1"/>
    <property type="molecule type" value="Genomic_DNA"/>
</dbReference>
<evidence type="ECO:0000256" key="1">
    <source>
        <dbReference type="SAM" id="MobiDB-lite"/>
    </source>
</evidence>
<feature type="region of interest" description="Disordered" evidence="1">
    <location>
        <begin position="574"/>
        <end position="597"/>
    </location>
</feature>
<dbReference type="GeneID" id="18757093"/>
<keyword evidence="4" id="KW-1185">Reference proteome</keyword>
<feature type="compositionally biased region" description="Polar residues" evidence="1">
    <location>
        <begin position="574"/>
        <end position="593"/>
    </location>
</feature>
<dbReference type="InParanoid" id="K1X5R8"/>
<evidence type="ECO:0000313" key="4">
    <source>
        <dbReference type="Proteomes" id="UP000006753"/>
    </source>
</evidence>
<reference evidence="3 4" key="1">
    <citation type="journal article" date="2012" name="BMC Genomics">
        <title>Sequencing the genome of Marssonina brunnea reveals fungus-poplar co-evolution.</title>
        <authorList>
            <person name="Zhu S."/>
            <person name="Cao Y.-Z."/>
            <person name="Jiang C."/>
            <person name="Tan B.-Y."/>
            <person name="Wang Z."/>
            <person name="Feng S."/>
            <person name="Zhang L."/>
            <person name="Su X.-H."/>
            <person name="Brejova B."/>
            <person name="Vinar T."/>
            <person name="Xu M."/>
            <person name="Wang M.-X."/>
            <person name="Zhang S.-G."/>
            <person name="Huang M.-R."/>
            <person name="Wu R."/>
            <person name="Zhou Y."/>
        </authorList>
    </citation>
    <scope>NUCLEOTIDE SEQUENCE [LARGE SCALE GENOMIC DNA]</scope>
    <source>
        <strain evidence="3 4">MB_m1</strain>
    </source>
</reference>
<keyword evidence="2" id="KW-0812">Transmembrane</keyword>
<name>K1X5R8_MARBU</name>
<gene>
    <name evidence="3" type="ORF">MBM_01158</name>
</gene>
<accession>K1X5R8</accession>
<dbReference type="eggNOG" id="ENOG502SEYQ">
    <property type="taxonomic scope" value="Eukaryota"/>
</dbReference>
<organism evidence="3 4">
    <name type="scientific">Marssonina brunnea f. sp. multigermtubi (strain MB_m1)</name>
    <name type="common">Marssonina leaf spot fungus</name>
    <dbReference type="NCBI Taxonomy" id="1072389"/>
    <lineage>
        <taxon>Eukaryota</taxon>
        <taxon>Fungi</taxon>
        <taxon>Dikarya</taxon>
        <taxon>Ascomycota</taxon>
        <taxon>Pezizomycotina</taxon>
        <taxon>Leotiomycetes</taxon>
        <taxon>Helotiales</taxon>
        <taxon>Drepanopezizaceae</taxon>
        <taxon>Drepanopeziza</taxon>
    </lineage>
</organism>